<organism evidence="2 3">
    <name type="scientific">Prymnesium parvum</name>
    <name type="common">Toxic golden alga</name>
    <dbReference type="NCBI Taxonomy" id="97485"/>
    <lineage>
        <taxon>Eukaryota</taxon>
        <taxon>Haptista</taxon>
        <taxon>Haptophyta</taxon>
        <taxon>Prymnesiophyceae</taxon>
        <taxon>Prymnesiales</taxon>
        <taxon>Prymnesiaceae</taxon>
        <taxon>Prymnesium</taxon>
    </lineage>
</organism>
<name>A0AB34K3H3_PRYPA</name>
<sequence length="357" mass="38837">MAPLDRRGAAFPRRVNAEIAELGWPLRLEKLAGRGFGLVASRALPSGSVVALERPLVLSVSCAHTRTRCAFCLATPRAAEWELRCTCAALYFCSAACQRGAEASALHSAAECAALSSFLRTAARDPLADLVVQAIRILCHREAGRCVRPWDGSPLELGYSSYTERLCGFERSRRSEETLRRAARRALEAVPPSARVPLAELVAVLNHHQANVYGVLGPRAQEIALSSFVGLFQLFNHSCIPNLVFDCCPRPADGASEALSTTVPPRFALVTLRDIAAGEELCHCYAGSADSTSVRREYLLLHHGFECDCSRCAESDIGVEMDIAERLDGIRCRIPECGTGLGYQDWEPADDELHGLE</sequence>
<dbReference type="InterPro" id="IPR001214">
    <property type="entry name" value="SET_dom"/>
</dbReference>
<comment type="caution">
    <text evidence="2">The sequence shown here is derived from an EMBL/GenBank/DDBJ whole genome shotgun (WGS) entry which is preliminary data.</text>
</comment>
<dbReference type="PANTHER" id="PTHR12197">
    <property type="entry name" value="HISTONE-LYSINE N-METHYLTRANSFERASE SMYD"/>
    <property type="match status" value="1"/>
</dbReference>
<reference evidence="2 3" key="1">
    <citation type="journal article" date="2024" name="Science">
        <title>Giant polyketide synthase enzymes in the biosynthesis of giant marine polyether toxins.</title>
        <authorList>
            <person name="Fallon T.R."/>
            <person name="Shende V.V."/>
            <person name="Wierzbicki I.H."/>
            <person name="Pendleton A.L."/>
            <person name="Watervoot N.F."/>
            <person name="Auber R.P."/>
            <person name="Gonzalez D.J."/>
            <person name="Wisecaver J.H."/>
            <person name="Moore B.S."/>
        </authorList>
    </citation>
    <scope>NUCLEOTIDE SEQUENCE [LARGE SCALE GENOMIC DNA]</scope>
    <source>
        <strain evidence="2 3">12B1</strain>
    </source>
</reference>
<dbReference type="PANTHER" id="PTHR12197:SF292">
    <property type="entry name" value="SET DOMAIN-CONTAINING PROTEIN"/>
    <property type="match status" value="1"/>
</dbReference>
<dbReference type="Gene3D" id="2.170.270.10">
    <property type="entry name" value="SET domain"/>
    <property type="match status" value="1"/>
</dbReference>
<dbReference type="Proteomes" id="UP001515480">
    <property type="component" value="Unassembled WGS sequence"/>
</dbReference>
<dbReference type="InterPro" id="IPR050869">
    <property type="entry name" value="H3K4_H4K5_MeTrfase"/>
</dbReference>
<dbReference type="EMBL" id="JBGBPQ010000003">
    <property type="protein sequence ID" value="KAL1527491.1"/>
    <property type="molecule type" value="Genomic_DNA"/>
</dbReference>
<dbReference type="InterPro" id="IPR046341">
    <property type="entry name" value="SET_dom_sf"/>
</dbReference>
<dbReference type="Pfam" id="PF00856">
    <property type="entry name" value="SET"/>
    <property type="match status" value="1"/>
</dbReference>
<evidence type="ECO:0000313" key="3">
    <source>
        <dbReference type="Proteomes" id="UP001515480"/>
    </source>
</evidence>
<evidence type="ECO:0000313" key="2">
    <source>
        <dbReference type="EMBL" id="KAL1527491.1"/>
    </source>
</evidence>
<dbReference type="Gene3D" id="6.10.140.2220">
    <property type="match status" value="1"/>
</dbReference>
<dbReference type="PROSITE" id="PS50280">
    <property type="entry name" value="SET"/>
    <property type="match status" value="1"/>
</dbReference>
<protein>
    <recommendedName>
        <fullName evidence="1">SET domain-containing protein</fullName>
    </recommendedName>
</protein>
<gene>
    <name evidence="2" type="ORF">AB1Y20_016156</name>
</gene>
<dbReference type="AlphaFoldDB" id="A0AB34K3H3"/>
<dbReference type="Gene3D" id="1.10.220.160">
    <property type="match status" value="1"/>
</dbReference>
<proteinExistence type="predicted"/>
<dbReference type="CDD" id="cd20071">
    <property type="entry name" value="SET_SMYD"/>
    <property type="match status" value="1"/>
</dbReference>
<accession>A0AB34K3H3</accession>
<dbReference type="SUPFAM" id="SSF82199">
    <property type="entry name" value="SET domain"/>
    <property type="match status" value="1"/>
</dbReference>
<keyword evidence="3" id="KW-1185">Reference proteome</keyword>
<evidence type="ECO:0000259" key="1">
    <source>
        <dbReference type="PROSITE" id="PS50280"/>
    </source>
</evidence>
<feature type="domain" description="SET" evidence="1">
    <location>
        <begin position="24"/>
        <end position="286"/>
    </location>
</feature>